<gene>
    <name evidence="1" type="primary">Acey_s0155.g3092</name>
    <name evidence="1" type="ORF">Y032_0155g3092</name>
</gene>
<accession>A0A016SZN6</accession>
<evidence type="ECO:0000313" key="2">
    <source>
        <dbReference type="Proteomes" id="UP000024635"/>
    </source>
</evidence>
<sequence>MISKPVFRDGATTKYPLIGTDPPLLQEAGTLTLSKTGSSSLLGLFVYTRRSNTPAPHAQLLVPLQPIPAFVPWPRVLLPRHERGLKLTRYLDYVLKYLCLFS</sequence>
<comment type="caution">
    <text evidence="1">The sequence shown here is derived from an EMBL/GenBank/DDBJ whole genome shotgun (WGS) entry which is preliminary data.</text>
</comment>
<evidence type="ECO:0000313" key="1">
    <source>
        <dbReference type="EMBL" id="EYB95920.1"/>
    </source>
</evidence>
<reference evidence="2" key="1">
    <citation type="journal article" date="2015" name="Nat. Genet.">
        <title>The genome and transcriptome of the zoonotic hookworm Ancylostoma ceylanicum identify infection-specific gene families.</title>
        <authorList>
            <person name="Schwarz E.M."/>
            <person name="Hu Y."/>
            <person name="Antoshechkin I."/>
            <person name="Miller M.M."/>
            <person name="Sternberg P.W."/>
            <person name="Aroian R.V."/>
        </authorList>
    </citation>
    <scope>NUCLEOTIDE SEQUENCE</scope>
    <source>
        <strain evidence="2">HY135</strain>
    </source>
</reference>
<dbReference type="EMBL" id="JARK01001491">
    <property type="protein sequence ID" value="EYB95920.1"/>
    <property type="molecule type" value="Genomic_DNA"/>
</dbReference>
<dbReference type="Proteomes" id="UP000024635">
    <property type="component" value="Unassembled WGS sequence"/>
</dbReference>
<organism evidence="1 2">
    <name type="scientific">Ancylostoma ceylanicum</name>
    <dbReference type="NCBI Taxonomy" id="53326"/>
    <lineage>
        <taxon>Eukaryota</taxon>
        <taxon>Metazoa</taxon>
        <taxon>Ecdysozoa</taxon>
        <taxon>Nematoda</taxon>
        <taxon>Chromadorea</taxon>
        <taxon>Rhabditida</taxon>
        <taxon>Rhabditina</taxon>
        <taxon>Rhabditomorpha</taxon>
        <taxon>Strongyloidea</taxon>
        <taxon>Ancylostomatidae</taxon>
        <taxon>Ancylostomatinae</taxon>
        <taxon>Ancylostoma</taxon>
    </lineage>
</organism>
<name>A0A016SZN6_9BILA</name>
<keyword evidence="2" id="KW-1185">Reference proteome</keyword>
<proteinExistence type="predicted"/>
<dbReference type="AlphaFoldDB" id="A0A016SZN6"/>
<protein>
    <submittedName>
        <fullName evidence="1">Uncharacterized protein</fullName>
    </submittedName>
</protein>